<dbReference type="AlphaFoldDB" id="A0A1M5T686"/>
<dbReference type="EMBL" id="LT670818">
    <property type="protein sequence ID" value="SHH46216.1"/>
    <property type="molecule type" value="Genomic_DNA"/>
</dbReference>
<name>A0A1M5T686_9BRAD</name>
<organism evidence="1 2">
    <name type="scientific">Bradyrhizobium erythrophlei</name>
    <dbReference type="NCBI Taxonomy" id="1437360"/>
    <lineage>
        <taxon>Bacteria</taxon>
        <taxon>Pseudomonadati</taxon>
        <taxon>Pseudomonadota</taxon>
        <taxon>Alphaproteobacteria</taxon>
        <taxon>Hyphomicrobiales</taxon>
        <taxon>Nitrobacteraceae</taxon>
        <taxon>Bradyrhizobium</taxon>
    </lineage>
</organism>
<accession>A0A1M5T686</accession>
<evidence type="ECO:0000313" key="2">
    <source>
        <dbReference type="Proteomes" id="UP000190675"/>
    </source>
</evidence>
<dbReference type="RefSeq" id="WP_079570733.1">
    <property type="nucleotide sequence ID" value="NZ_LT670818.1"/>
</dbReference>
<sequence>MTVKNLPALEKALLAELPGFSIAGNLLLMSPMERILRAIYFESSSYDKSAFSVSAFVMPLCVPTEHLSFNFGNRVRHKGGGDRWTMSMPNLMAELGAALKEQAVHFLAKVDSLLAFADMATAFSGNLHTPKAMAFALARAGQDRRAVSVLDELLAQVDPNIAWQQTIAKQANALKTDLLERPVEAHRQLEEWEIETTRKLGLEQFL</sequence>
<protein>
    <submittedName>
        <fullName evidence="1">Uncharacterized protein</fullName>
    </submittedName>
</protein>
<gene>
    <name evidence="1" type="ORF">SAMN05444169_7579</name>
</gene>
<proteinExistence type="predicted"/>
<dbReference type="OrthoDB" id="9877661at2"/>
<evidence type="ECO:0000313" key="1">
    <source>
        <dbReference type="EMBL" id="SHH46216.1"/>
    </source>
</evidence>
<dbReference type="Proteomes" id="UP000190675">
    <property type="component" value="Chromosome I"/>
</dbReference>
<reference evidence="1 2" key="1">
    <citation type="submission" date="2016-11" db="EMBL/GenBank/DDBJ databases">
        <authorList>
            <person name="Jaros S."/>
            <person name="Januszkiewicz K."/>
            <person name="Wedrychowicz H."/>
        </authorList>
    </citation>
    <scope>NUCLEOTIDE SEQUENCE [LARGE SCALE GENOMIC DNA]</scope>
    <source>
        <strain evidence="1 2">GAS242</strain>
    </source>
</reference>